<evidence type="ECO:0000313" key="2">
    <source>
        <dbReference type="EMBL" id="MBM6850080.1"/>
    </source>
</evidence>
<proteinExistence type="predicted"/>
<evidence type="ECO:0000313" key="3">
    <source>
        <dbReference type="Proteomes" id="UP000719500"/>
    </source>
</evidence>
<keyword evidence="1" id="KW-0732">Signal</keyword>
<dbReference type="PROSITE" id="PS51257">
    <property type="entry name" value="PROKAR_LIPOPROTEIN"/>
    <property type="match status" value="1"/>
</dbReference>
<name>A0ABS2FS29_9FIRM</name>
<dbReference type="EMBL" id="JACSNX010000001">
    <property type="protein sequence ID" value="MBM6850080.1"/>
    <property type="molecule type" value="Genomic_DNA"/>
</dbReference>
<dbReference type="RefSeq" id="WP_204801747.1">
    <property type="nucleotide sequence ID" value="NZ_JACSNX010000001.1"/>
</dbReference>
<keyword evidence="3" id="KW-1185">Reference proteome</keyword>
<organism evidence="2 3">
    <name type="scientific">Oscillibacter valericigenes</name>
    <dbReference type="NCBI Taxonomy" id="351091"/>
    <lineage>
        <taxon>Bacteria</taxon>
        <taxon>Bacillati</taxon>
        <taxon>Bacillota</taxon>
        <taxon>Clostridia</taxon>
        <taxon>Eubacteriales</taxon>
        <taxon>Oscillospiraceae</taxon>
        <taxon>Oscillibacter</taxon>
    </lineage>
</organism>
<gene>
    <name evidence="2" type="ORF">H9X91_01340</name>
</gene>
<sequence>MKKYIALVLALVCVLGLVGCSQQGQQDIITPTQNNEEISQTDIQSEAEQKYTYEELSEMPAEELLDLFIQHGLVINDDLKASFTDEELQTLFKENFHLWHTGVSARSHTMYCDLAEQTKAIFDKIAIPNFSYAEDMAIYVEGEPGVKTSGFVNTTETEITFENVAECAKNECTVEYDRITTYFDTDECVWKVHFGTDGMVGGDQSVYLDCDGKTVLIVYGE</sequence>
<feature type="chain" id="PRO_5045560249" description="Lipoprotein" evidence="1">
    <location>
        <begin position="25"/>
        <end position="221"/>
    </location>
</feature>
<reference evidence="2 3" key="1">
    <citation type="journal article" date="2021" name="Sci. Rep.">
        <title>The distribution of antibiotic resistance genes in chicken gut microbiota commensals.</title>
        <authorList>
            <person name="Juricova H."/>
            <person name="Matiasovicova J."/>
            <person name="Kubasova T."/>
            <person name="Cejkova D."/>
            <person name="Rychlik I."/>
        </authorList>
    </citation>
    <scope>NUCLEOTIDE SEQUENCE [LARGE SCALE GENOMIC DNA]</scope>
    <source>
        <strain evidence="2 3">An411</strain>
    </source>
</reference>
<feature type="signal peptide" evidence="1">
    <location>
        <begin position="1"/>
        <end position="24"/>
    </location>
</feature>
<protein>
    <recommendedName>
        <fullName evidence="4">Lipoprotein</fullName>
    </recommendedName>
</protein>
<dbReference type="Proteomes" id="UP000719500">
    <property type="component" value="Unassembled WGS sequence"/>
</dbReference>
<comment type="caution">
    <text evidence="2">The sequence shown here is derived from an EMBL/GenBank/DDBJ whole genome shotgun (WGS) entry which is preliminary data.</text>
</comment>
<evidence type="ECO:0000256" key="1">
    <source>
        <dbReference type="SAM" id="SignalP"/>
    </source>
</evidence>
<evidence type="ECO:0008006" key="4">
    <source>
        <dbReference type="Google" id="ProtNLM"/>
    </source>
</evidence>
<accession>A0ABS2FS29</accession>